<gene>
    <name evidence="1" type="ORF">RGQ29_017476</name>
</gene>
<keyword evidence="2" id="KW-1185">Reference proteome</keyword>
<comment type="caution">
    <text evidence="1">The sequence shown here is derived from an EMBL/GenBank/DDBJ whole genome shotgun (WGS) entry which is preliminary data.</text>
</comment>
<dbReference type="AlphaFoldDB" id="A0AAN7FP14"/>
<evidence type="ECO:0000313" key="1">
    <source>
        <dbReference type="EMBL" id="KAK4593384.1"/>
    </source>
</evidence>
<name>A0AAN7FP14_QUERU</name>
<dbReference type="Proteomes" id="UP001324115">
    <property type="component" value="Unassembled WGS sequence"/>
</dbReference>
<proteinExistence type="predicted"/>
<organism evidence="1 2">
    <name type="scientific">Quercus rubra</name>
    <name type="common">Northern red oak</name>
    <name type="synonym">Quercus borealis</name>
    <dbReference type="NCBI Taxonomy" id="3512"/>
    <lineage>
        <taxon>Eukaryota</taxon>
        <taxon>Viridiplantae</taxon>
        <taxon>Streptophyta</taxon>
        <taxon>Embryophyta</taxon>
        <taxon>Tracheophyta</taxon>
        <taxon>Spermatophyta</taxon>
        <taxon>Magnoliopsida</taxon>
        <taxon>eudicotyledons</taxon>
        <taxon>Gunneridae</taxon>
        <taxon>Pentapetalae</taxon>
        <taxon>rosids</taxon>
        <taxon>fabids</taxon>
        <taxon>Fagales</taxon>
        <taxon>Fagaceae</taxon>
        <taxon>Quercus</taxon>
    </lineage>
</organism>
<reference evidence="1 2" key="1">
    <citation type="journal article" date="2023" name="G3 (Bethesda)">
        <title>A haplotype-resolved chromosome-scale genome for Quercus rubra L. provides insights into the genetics of adaptive traits for red oak species.</title>
        <authorList>
            <person name="Kapoor B."/>
            <person name="Jenkins J."/>
            <person name="Schmutz J."/>
            <person name="Zhebentyayeva T."/>
            <person name="Kuelheim C."/>
            <person name="Coggeshall M."/>
            <person name="Heim C."/>
            <person name="Lasky J.R."/>
            <person name="Leites L."/>
            <person name="Islam-Faridi N."/>
            <person name="Romero-Severson J."/>
            <person name="DeLeo V.L."/>
            <person name="Lucas S.M."/>
            <person name="Lazic D."/>
            <person name="Gailing O."/>
            <person name="Carlson J."/>
            <person name="Staton M."/>
        </authorList>
    </citation>
    <scope>NUCLEOTIDE SEQUENCE [LARGE SCALE GENOMIC DNA]</scope>
    <source>
        <strain evidence="1">Pseudo-F2</strain>
    </source>
</reference>
<dbReference type="EMBL" id="JAXUIC010000004">
    <property type="protein sequence ID" value="KAK4593384.1"/>
    <property type="molecule type" value="Genomic_DNA"/>
</dbReference>
<protein>
    <submittedName>
        <fullName evidence="1">Uncharacterized protein</fullName>
    </submittedName>
</protein>
<evidence type="ECO:0000313" key="2">
    <source>
        <dbReference type="Proteomes" id="UP001324115"/>
    </source>
</evidence>
<accession>A0AAN7FP14</accession>
<sequence length="83" mass="9374">MEKWDLGYKSATSCVDKLTSSVKVALDTLRFSSCLLPQNAEALLCSRSWLFTGQVIPDHDDEHLVEDFEHLCISGHVTYNDEI</sequence>